<dbReference type="GO" id="GO:0019288">
    <property type="term" value="P:isopentenyl diphosphate biosynthetic process, methylerythritol 4-phosphate pathway"/>
    <property type="evidence" value="ECO:0007669"/>
    <property type="project" value="TreeGrafter"/>
</dbReference>
<dbReference type="AlphaFoldDB" id="C7M352"/>
<feature type="binding site" evidence="10">
    <location>
        <position position="289"/>
    </location>
    <ligand>
        <name>thiamine diphosphate</name>
        <dbReference type="ChEBI" id="CHEBI:58937"/>
    </ligand>
</feature>
<evidence type="ECO:0000256" key="1">
    <source>
        <dbReference type="ARBA" id="ARBA00004980"/>
    </source>
</evidence>
<dbReference type="Pfam" id="PF02780">
    <property type="entry name" value="Transketolase_C"/>
    <property type="match status" value="1"/>
</dbReference>
<dbReference type="GO" id="GO:0016114">
    <property type="term" value="P:terpenoid biosynthetic process"/>
    <property type="evidence" value="ECO:0007669"/>
    <property type="project" value="UniProtKB-UniRule"/>
</dbReference>
<keyword evidence="13" id="KW-1185">Reference proteome</keyword>
<dbReference type="SMART" id="SM00861">
    <property type="entry name" value="Transket_pyr"/>
    <property type="match status" value="1"/>
</dbReference>
<keyword evidence="8 10" id="KW-0786">Thiamine pyrophosphate</keyword>
<dbReference type="SUPFAM" id="SSF52518">
    <property type="entry name" value="Thiamin diphosphate-binding fold (THDP-binding)"/>
    <property type="match status" value="2"/>
</dbReference>
<evidence type="ECO:0000256" key="2">
    <source>
        <dbReference type="ARBA" id="ARBA00011081"/>
    </source>
</evidence>
<evidence type="ECO:0000256" key="10">
    <source>
        <dbReference type="HAMAP-Rule" id="MF_00315"/>
    </source>
</evidence>
<comment type="catalytic activity">
    <reaction evidence="10">
        <text>D-glyceraldehyde 3-phosphate + pyruvate + H(+) = 1-deoxy-D-xylulose 5-phosphate + CO2</text>
        <dbReference type="Rhea" id="RHEA:12605"/>
        <dbReference type="ChEBI" id="CHEBI:15361"/>
        <dbReference type="ChEBI" id="CHEBI:15378"/>
        <dbReference type="ChEBI" id="CHEBI:16526"/>
        <dbReference type="ChEBI" id="CHEBI:57792"/>
        <dbReference type="ChEBI" id="CHEBI:59776"/>
        <dbReference type="EC" id="2.2.1.7"/>
    </reaction>
</comment>
<evidence type="ECO:0000313" key="12">
    <source>
        <dbReference type="EMBL" id="ACU53446.1"/>
    </source>
</evidence>
<evidence type="ECO:0000256" key="5">
    <source>
        <dbReference type="ARBA" id="ARBA00022723"/>
    </source>
</evidence>
<feature type="domain" description="Transketolase-like pyrimidine-binding" evidence="11">
    <location>
        <begin position="318"/>
        <end position="482"/>
    </location>
</feature>
<dbReference type="Gene3D" id="3.40.50.920">
    <property type="match status" value="1"/>
</dbReference>
<dbReference type="STRING" id="525909.Afer_0479"/>
<dbReference type="PANTHER" id="PTHR43322:SF5">
    <property type="entry name" value="1-DEOXY-D-XYLULOSE-5-PHOSPHATE SYNTHASE, CHLOROPLASTIC"/>
    <property type="match status" value="1"/>
</dbReference>
<feature type="binding site" evidence="10">
    <location>
        <begin position="150"/>
        <end position="151"/>
    </location>
    <ligand>
        <name>thiamine diphosphate</name>
        <dbReference type="ChEBI" id="CHEBI:58937"/>
    </ligand>
</feature>
<evidence type="ECO:0000256" key="8">
    <source>
        <dbReference type="ARBA" id="ARBA00023052"/>
    </source>
</evidence>
<keyword evidence="6 10" id="KW-0460">Magnesium</keyword>
<keyword evidence="7 10" id="KW-0784">Thiamine biosynthesis</keyword>
<keyword evidence="4 10" id="KW-0808">Transferase</keyword>
<dbReference type="HOGENOM" id="CLU_009227_1_4_11"/>
<dbReference type="InterPro" id="IPR049557">
    <property type="entry name" value="Transketolase_CS"/>
</dbReference>
<keyword evidence="9 10" id="KW-0414">Isoprene biosynthesis</keyword>
<name>C7M352_ACIFD</name>
<dbReference type="Pfam" id="PF13292">
    <property type="entry name" value="DXP_synthase_N"/>
    <property type="match status" value="1"/>
</dbReference>
<comment type="similarity">
    <text evidence="2 10">Belongs to the transketolase family. DXPS subfamily.</text>
</comment>
<dbReference type="GO" id="GO:0030976">
    <property type="term" value="F:thiamine pyrophosphate binding"/>
    <property type="evidence" value="ECO:0007669"/>
    <property type="project" value="UniProtKB-UniRule"/>
</dbReference>
<dbReference type="eggNOG" id="COG1154">
    <property type="taxonomic scope" value="Bacteria"/>
</dbReference>
<dbReference type="HAMAP" id="MF_00315">
    <property type="entry name" value="DXP_synth"/>
    <property type="match status" value="1"/>
</dbReference>
<feature type="binding site" evidence="10">
    <location>
        <position position="75"/>
    </location>
    <ligand>
        <name>thiamine diphosphate</name>
        <dbReference type="ChEBI" id="CHEBI:58937"/>
    </ligand>
</feature>
<dbReference type="CDD" id="cd07033">
    <property type="entry name" value="TPP_PYR_DXS_TK_like"/>
    <property type="match status" value="1"/>
</dbReference>
<dbReference type="GO" id="GO:0008661">
    <property type="term" value="F:1-deoxy-D-xylulose-5-phosphate synthase activity"/>
    <property type="evidence" value="ECO:0007669"/>
    <property type="project" value="UniProtKB-UniRule"/>
</dbReference>
<dbReference type="Pfam" id="PF02779">
    <property type="entry name" value="Transket_pyr"/>
    <property type="match status" value="1"/>
</dbReference>
<dbReference type="GO" id="GO:0005829">
    <property type="term" value="C:cytosol"/>
    <property type="evidence" value="ECO:0007669"/>
    <property type="project" value="TreeGrafter"/>
</dbReference>
<organism evidence="12 13">
    <name type="scientific">Acidimicrobium ferrooxidans (strain DSM 10331 / JCM 15462 / NBRC 103882 / ICP)</name>
    <dbReference type="NCBI Taxonomy" id="525909"/>
    <lineage>
        <taxon>Bacteria</taxon>
        <taxon>Bacillati</taxon>
        <taxon>Actinomycetota</taxon>
        <taxon>Acidimicrobiia</taxon>
        <taxon>Acidimicrobiales</taxon>
        <taxon>Acidimicrobiaceae</taxon>
        <taxon>Acidimicrobium</taxon>
    </lineage>
</organism>
<evidence type="ECO:0000256" key="6">
    <source>
        <dbReference type="ARBA" id="ARBA00022842"/>
    </source>
</evidence>
<dbReference type="UniPathway" id="UPA00064">
    <property type="reaction ID" value="UER00091"/>
</dbReference>
<dbReference type="RefSeq" id="WP_015797945.1">
    <property type="nucleotide sequence ID" value="NC_013124.1"/>
</dbReference>
<dbReference type="InterPro" id="IPR009014">
    <property type="entry name" value="Transketo_C/PFOR_II"/>
</dbReference>
<dbReference type="InterPro" id="IPR005475">
    <property type="entry name" value="Transketolase-like_Pyr-bd"/>
</dbReference>
<dbReference type="SUPFAM" id="SSF52922">
    <property type="entry name" value="TK C-terminal domain-like"/>
    <property type="match status" value="1"/>
</dbReference>
<accession>C7M352</accession>
<feature type="binding site" evidence="10">
    <location>
        <position position="149"/>
    </location>
    <ligand>
        <name>Mg(2+)</name>
        <dbReference type="ChEBI" id="CHEBI:18420"/>
    </ligand>
</feature>
<proteinExistence type="inferred from homology"/>
<sequence>MSYELLDRIKGPEDLRSLTPAQRTALCAELRERIVTTVLANGGHLGSNLGAVELTIALHLAFDSPRDAILFDTGHQTYPHKLLTGRHAIFDTLRQQGGLSGYPNRAESEHDWIENSHASTALSYAYGIAAGFDLTGSAPHRRVVAVVGDGSLTGGLAYEALNTIGHRKLPIIIVWNDNGRSYAPTISRLSSSLTRLRLNPTYMSARNRVKQVISDIPRVGPRAASQIASVTAALREAIEPRVFFEALGIRYAGPVDGHDIDELVYAFEGAKEWDGPIAVHVLTEKGRGYQPAVDDEVQRMHDLKVPRALTTIEGAEPVSFTEAFSRALVDAGERDRRVVAITAAMGAPTGLLPFQERFGDRYFDVGIAEAHAVTAAAGMAMVGLRPVVAIYSTFLSRAFDQANLDVGLHHLPVVFVADRAGITGDDGPSHHGVLDLVEMLAIPDVTIFTPSSADEVRIALEEALKLDGPSLIRFSKTPGPRRIRGGVGTGLGARVVRDAGSGLVIVAYGKMVTPALTAADLLHDDGLEATVIDPRVVRPIDPDLIALASSADAVVTVEDGYVHGGAGAFLADALRAVRPTIPVATLGIPTRYIHHGPPDALLADLGLDGFGIAAKIRTWLGAHESATPEITSDPA</sequence>
<dbReference type="InterPro" id="IPR033248">
    <property type="entry name" value="Transketolase_C"/>
</dbReference>
<feature type="binding site" evidence="10">
    <location>
        <position position="178"/>
    </location>
    <ligand>
        <name>thiamine diphosphate</name>
        <dbReference type="ChEBI" id="CHEBI:58937"/>
    </ligand>
</feature>
<dbReference type="GO" id="GO:0009228">
    <property type="term" value="P:thiamine biosynthetic process"/>
    <property type="evidence" value="ECO:0007669"/>
    <property type="project" value="UniProtKB-UniRule"/>
</dbReference>
<dbReference type="Proteomes" id="UP000000771">
    <property type="component" value="Chromosome"/>
</dbReference>
<comment type="pathway">
    <text evidence="1 10">Metabolic intermediate biosynthesis; 1-deoxy-D-xylulose 5-phosphate biosynthesis; 1-deoxy-D-xylulose 5-phosphate from D-glyceraldehyde 3-phosphate and pyruvate: step 1/1.</text>
</comment>
<evidence type="ECO:0000259" key="11">
    <source>
        <dbReference type="SMART" id="SM00861"/>
    </source>
</evidence>
<evidence type="ECO:0000256" key="3">
    <source>
        <dbReference type="ARBA" id="ARBA00011738"/>
    </source>
</evidence>
<evidence type="ECO:0000256" key="9">
    <source>
        <dbReference type="ARBA" id="ARBA00023229"/>
    </source>
</evidence>
<dbReference type="NCBIfam" id="TIGR00204">
    <property type="entry name" value="dxs"/>
    <property type="match status" value="1"/>
</dbReference>
<gene>
    <name evidence="10" type="primary">dxs</name>
    <name evidence="12" type="ordered locus">Afer_0479</name>
</gene>
<dbReference type="PROSITE" id="PS00801">
    <property type="entry name" value="TRANSKETOLASE_1"/>
    <property type="match status" value="1"/>
</dbReference>
<evidence type="ECO:0000256" key="4">
    <source>
        <dbReference type="ARBA" id="ARBA00022679"/>
    </source>
</evidence>
<comment type="function">
    <text evidence="10">Catalyzes the acyloin condensation reaction between C atoms 2 and 3 of pyruvate and glyceraldehyde 3-phosphate to yield 1-deoxy-D-xylulose-5-phosphate (DXP).</text>
</comment>
<dbReference type="PANTHER" id="PTHR43322">
    <property type="entry name" value="1-D-DEOXYXYLULOSE 5-PHOSPHATE SYNTHASE-RELATED"/>
    <property type="match status" value="1"/>
</dbReference>
<dbReference type="OrthoDB" id="9803371at2"/>
<dbReference type="EMBL" id="CP001631">
    <property type="protein sequence ID" value="ACU53446.1"/>
    <property type="molecule type" value="Genomic_DNA"/>
</dbReference>
<reference evidence="12 13" key="1">
    <citation type="journal article" date="2009" name="Stand. Genomic Sci.">
        <title>Complete genome sequence of Acidimicrobium ferrooxidans type strain (ICP).</title>
        <authorList>
            <person name="Clum A."/>
            <person name="Nolan M."/>
            <person name="Lang E."/>
            <person name="Glavina Del Rio T."/>
            <person name="Tice H."/>
            <person name="Copeland A."/>
            <person name="Cheng J.F."/>
            <person name="Lucas S."/>
            <person name="Chen F."/>
            <person name="Bruce D."/>
            <person name="Goodwin L."/>
            <person name="Pitluck S."/>
            <person name="Ivanova N."/>
            <person name="Mavrommatis K."/>
            <person name="Mikhailova N."/>
            <person name="Pati A."/>
            <person name="Chen A."/>
            <person name="Palaniappan K."/>
            <person name="Goker M."/>
            <person name="Spring S."/>
            <person name="Land M."/>
            <person name="Hauser L."/>
            <person name="Chang Y.J."/>
            <person name="Jeffries C.C."/>
            <person name="Chain P."/>
            <person name="Bristow J."/>
            <person name="Eisen J.A."/>
            <person name="Markowitz V."/>
            <person name="Hugenholtz P."/>
            <person name="Kyrpides N.C."/>
            <person name="Klenk H.P."/>
            <person name="Lapidus A."/>
        </authorList>
    </citation>
    <scope>NUCLEOTIDE SEQUENCE [LARGE SCALE GENOMIC DNA]</scope>
    <source>
        <strain evidence="13">DSM 10331 / JCM 15462 / NBRC 103882 / ICP</strain>
    </source>
</reference>
<comment type="cofactor">
    <cofactor evidence="10">
        <name>Mg(2+)</name>
        <dbReference type="ChEBI" id="CHEBI:18420"/>
    </cofactor>
    <text evidence="10">Binds 1 Mg(2+) ion per subunit.</text>
</comment>
<comment type="subunit">
    <text evidence="3 10">Homodimer.</text>
</comment>
<dbReference type="InterPro" id="IPR029061">
    <property type="entry name" value="THDP-binding"/>
</dbReference>
<dbReference type="NCBIfam" id="NF003933">
    <property type="entry name" value="PRK05444.2-2"/>
    <property type="match status" value="1"/>
</dbReference>
<feature type="binding site" evidence="10">
    <location>
        <position position="369"/>
    </location>
    <ligand>
        <name>thiamine diphosphate</name>
        <dbReference type="ChEBI" id="CHEBI:58937"/>
    </ligand>
</feature>
<dbReference type="KEGG" id="afo:Afer_0479"/>
<dbReference type="GO" id="GO:0000287">
    <property type="term" value="F:magnesium ion binding"/>
    <property type="evidence" value="ECO:0007669"/>
    <property type="project" value="UniProtKB-UniRule"/>
</dbReference>
<keyword evidence="5 10" id="KW-0479">Metal-binding</keyword>
<feature type="binding site" evidence="10">
    <location>
        <position position="178"/>
    </location>
    <ligand>
        <name>Mg(2+)</name>
        <dbReference type="ChEBI" id="CHEBI:18420"/>
    </ligand>
</feature>
<dbReference type="CDD" id="cd02007">
    <property type="entry name" value="TPP_DXS"/>
    <property type="match status" value="1"/>
</dbReference>
<protein>
    <recommendedName>
        <fullName evidence="10">1-deoxy-D-xylulose-5-phosphate synthase</fullName>
        <ecNumber evidence="10">2.2.1.7</ecNumber>
    </recommendedName>
    <alternativeName>
        <fullName evidence="10">1-deoxyxylulose-5-phosphate synthase</fullName>
        <shortName evidence="10">DXP synthase</shortName>
        <shortName evidence="10">DXPS</shortName>
    </alternativeName>
</protein>
<evidence type="ECO:0000313" key="13">
    <source>
        <dbReference type="Proteomes" id="UP000000771"/>
    </source>
</evidence>
<comment type="cofactor">
    <cofactor evidence="10">
        <name>thiamine diphosphate</name>
        <dbReference type="ChEBI" id="CHEBI:58937"/>
    </cofactor>
    <text evidence="10">Binds 1 thiamine pyrophosphate per subunit.</text>
</comment>
<feature type="binding site" evidence="10">
    <location>
        <begin position="116"/>
        <end position="118"/>
    </location>
    <ligand>
        <name>thiamine diphosphate</name>
        <dbReference type="ChEBI" id="CHEBI:58937"/>
    </ligand>
</feature>
<evidence type="ECO:0000256" key="7">
    <source>
        <dbReference type="ARBA" id="ARBA00022977"/>
    </source>
</evidence>
<dbReference type="EC" id="2.2.1.7" evidence="10"/>
<dbReference type="Gene3D" id="3.40.50.970">
    <property type="match status" value="2"/>
</dbReference>
<dbReference type="InterPro" id="IPR005477">
    <property type="entry name" value="Dxylulose-5-P_synthase"/>
</dbReference>